<dbReference type="AlphaFoldDB" id="A0A2H0TZG1"/>
<protein>
    <recommendedName>
        <fullName evidence="5">Dipeptidylpeptidase IV N-terminal domain-containing protein</fullName>
    </recommendedName>
</protein>
<feature type="transmembrane region" description="Helical" evidence="2">
    <location>
        <begin position="6"/>
        <end position="27"/>
    </location>
</feature>
<gene>
    <name evidence="3" type="ORF">COU28_00710</name>
</gene>
<feature type="region of interest" description="Disordered" evidence="1">
    <location>
        <begin position="34"/>
        <end position="93"/>
    </location>
</feature>
<keyword evidence="2" id="KW-0812">Transmembrane</keyword>
<dbReference type="SUPFAM" id="SSF82171">
    <property type="entry name" value="DPP6 N-terminal domain-like"/>
    <property type="match status" value="1"/>
</dbReference>
<evidence type="ECO:0008006" key="5">
    <source>
        <dbReference type="Google" id="ProtNLM"/>
    </source>
</evidence>
<dbReference type="EMBL" id="PFBU01000012">
    <property type="protein sequence ID" value="PIR78609.1"/>
    <property type="molecule type" value="Genomic_DNA"/>
</dbReference>
<keyword evidence="2" id="KW-1133">Transmembrane helix</keyword>
<evidence type="ECO:0000313" key="4">
    <source>
        <dbReference type="Proteomes" id="UP000230852"/>
    </source>
</evidence>
<sequence>MDKKRIIYVIIFFIVCILLGYAIYFVFFRQKNQTTKQNQNPANNNTTTFPSANNGQNTNNTTNNTNNTNNLNNNTGNNNTTNNIKNTDSRFDTSQEKPLINKISSLQTVSLTPTTGDSMKFYNQQDGKFYKIDPNGTLTPLSDKVFYNVSNVTWSPKTNESIIEYPDGANTYYNFDTKQQVTLPSHWQEFSFASDGSEIATKSIGLDPSNRWLITSDPKGTNIKLIEPMGENANKVIVDWSPNRQIVALSATGDPLGADRQEILPVGLNHENYKGLVVEGRGLETEWSPDGSKLLHSVYSSASDYKPELWIVDATPDTMGNNRKPLGVNTWASKCTMADDRFVYCGVPTSMETGAGFTPQISNIISDDIYKIDMQTGVKIIIPTDGYHTIQSMEVSGDGSTLYFTDVNENGVFELPIK</sequence>
<accession>A0A2H0TZG1</accession>
<evidence type="ECO:0000256" key="1">
    <source>
        <dbReference type="SAM" id="MobiDB-lite"/>
    </source>
</evidence>
<dbReference type="Proteomes" id="UP000230852">
    <property type="component" value="Unassembled WGS sequence"/>
</dbReference>
<evidence type="ECO:0000313" key="3">
    <source>
        <dbReference type="EMBL" id="PIR78609.1"/>
    </source>
</evidence>
<reference evidence="4" key="1">
    <citation type="submission" date="2017-09" db="EMBL/GenBank/DDBJ databases">
        <title>Depth-based differentiation of microbial function through sediment-hosted aquifers and enrichment of novel symbionts in the deep terrestrial subsurface.</title>
        <authorList>
            <person name="Probst A.J."/>
            <person name="Ladd B."/>
            <person name="Jarett J.K."/>
            <person name="Geller-Mcgrath D.E."/>
            <person name="Sieber C.M.K."/>
            <person name="Emerson J.B."/>
            <person name="Anantharaman K."/>
            <person name="Thomas B.C."/>
            <person name="Malmstrom R."/>
            <person name="Stieglmeier M."/>
            <person name="Klingl A."/>
            <person name="Woyke T."/>
            <person name="Ryan C.M."/>
            <person name="Banfield J.F."/>
        </authorList>
    </citation>
    <scope>NUCLEOTIDE SEQUENCE [LARGE SCALE GENOMIC DNA]</scope>
</reference>
<proteinExistence type="predicted"/>
<comment type="caution">
    <text evidence="3">The sequence shown here is derived from an EMBL/GenBank/DDBJ whole genome shotgun (WGS) entry which is preliminary data.</text>
</comment>
<name>A0A2H0TZG1_9BACT</name>
<keyword evidence="2" id="KW-0472">Membrane</keyword>
<organism evidence="3 4">
    <name type="scientific">Candidatus Magasanikbacteria bacterium CG10_big_fil_rev_8_21_14_0_10_36_16</name>
    <dbReference type="NCBI Taxonomy" id="1974645"/>
    <lineage>
        <taxon>Bacteria</taxon>
        <taxon>Candidatus Magasanikiibacteriota</taxon>
    </lineage>
</organism>
<feature type="compositionally biased region" description="Low complexity" evidence="1">
    <location>
        <begin position="34"/>
        <end position="86"/>
    </location>
</feature>
<evidence type="ECO:0000256" key="2">
    <source>
        <dbReference type="SAM" id="Phobius"/>
    </source>
</evidence>